<sequence>MLETMLDSCVPHHDWFNAVLTFGLCCGLVISYLPQHFRIIHAKSSEGISPVFLFLGTTSAAAAMFNMITLQAPIVRCCRVLTFGNCMEMSAGVIQISLQFICFGIVFILYMLYYPEHLKYIVTTSEEIPLLPQAQLKQPIRSEEWRLSIIVAWCTAAHFVFTAITTVYLITTVPDSPSGLPAPEIAAWAAFLGVSAAMLAAVQYAPQLLHTYKTKLVGALSIPMMLIQTPGGILMVISIALRPGTNWTSWITFALAALLQGCLLVMCLMWKIRQRKHQIDDFGNPLSPGSPPPAWSPRDEEIAEVYDPQSFIERDASPVPGLVTTPSEDPIEVQVALANALETASEGNILSPSIRRSESATETDEDEPPLLRRRERPPPTEQDEQERGWSAWFGR</sequence>
<feature type="transmembrane region" description="Helical" evidence="6">
    <location>
        <begin position="216"/>
        <end position="241"/>
    </location>
</feature>
<dbReference type="PANTHER" id="PTHR16201:SF11">
    <property type="entry name" value="PQ-LOOP REPEAT-CONTAINING PROTEIN"/>
    <property type="match status" value="1"/>
</dbReference>
<evidence type="ECO:0000256" key="5">
    <source>
        <dbReference type="SAM" id="MobiDB-lite"/>
    </source>
</evidence>
<feature type="transmembrane region" description="Helical" evidence="6">
    <location>
        <begin position="247"/>
        <end position="270"/>
    </location>
</feature>
<keyword evidence="2 6" id="KW-0812">Transmembrane</keyword>
<dbReference type="Pfam" id="PF04193">
    <property type="entry name" value="PQ-loop"/>
    <property type="match status" value="2"/>
</dbReference>
<dbReference type="PANTHER" id="PTHR16201">
    <property type="entry name" value="SEVEN TRANSMEMBRANE PROTEIN 1-RELATED"/>
    <property type="match status" value="1"/>
</dbReference>
<feature type="compositionally biased region" description="Basic and acidic residues" evidence="5">
    <location>
        <begin position="369"/>
        <end position="378"/>
    </location>
</feature>
<feature type="region of interest" description="Disordered" evidence="5">
    <location>
        <begin position="347"/>
        <end position="395"/>
    </location>
</feature>
<feature type="transmembrane region" description="Helical" evidence="6">
    <location>
        <begin position="47"/>
        <end position="69"/>
    </location>
</feature>
<dbReference type="Gene3D" id="1.20.1280.290">
    <property type="match status" value="2"/>
</dbReference>
<feature type="transmembrane region" description="Helical" evidence="6">
    <location>
        <begin position="89"/>
        <end position="113"/>
    </location>
</feature>
<reference evidence="7" key="1">
    <citation type="submission" date="2020-11" db="EMBL/GenBank/DDBJ databases">
        <authorList>
            <consortium name="DOE Joint Genome Institute"/>
            <person name="Ahrendt S."/>
            <person name="Riley R."/>
            <person name="Andreopoulos W."/>
            <person name="Labutti K."/>
            <person name="Pangilinan J."/>
            <person name="Ruiz-Duenas F.J."/>
            <person name="Barrasa J.M."/>
            <person name="Sanchez-Garcia M."/>
            <person name="Camarero S."/>
            <person name="Miyauchi S."/>
            <person name="Serrano A."/>
            <person name="Linde D."/>
            <person name="Babiker R."/>
            <person name="Drula E."/>
            <person name="Ayuso-Fernandez I."/>
            <person name="Pacheco R."/>
            <person name="Padilla G."/>
            <person name="Ferreira P."/>
            <person name="Barriuso J."/>
            <person name="Kellner H."/>
            <person name="Castanera R."/>
            <person name="Alfaro M."/>
            <person name="Ramirez L."/>
            <person name="Pisabarro A.G."/>
            <person name="Kuo A."/>
            <person name="Tritt A."/>
            <person name="Lipzen A."/>
            <person name="He G."/>
            <person name="Yan M."/>
            <person name="Ng V."/>
            <person name="Cullen D."/>
            <person name="Martin F."/>
            <person name="Rosso M.-N."/>
            <person name="Henrissat B."/>
            <person name="Hibbett D."/>
            <person name="Martinez A.T."/>
            <person name="Grigoriev I.V."/>
        </authorList>
    </citation>
    <scope>NUCLEOTIDE SEQUENCE</scope>
    <source>
        <strain evidence="7">CIRM-BRFM 674</strain>
    </source>
</reference>
<comment type="subcellular location">
    <subcellularLocation>
        <location evidence="1">Membrane</location>
        <topology evidence="1">Multi-pass membrane protein</topology>
    </subcellularLocation>
</comment>
<evidence type="ECO:0000256" key="6">
    <source>
        <dbReference type="SAM" id="Phobius"/>
    </source>
</evidence>
<proteinExistence type="predicted"/>
<dbReference type="Proteomes" id="UP000807469">
    <property type="component" value="Unassembled WGS sequence"/>
</dbReference>
<evidence type="ECO:0000256" key="2">
    <source>
        <dbReference type="ARBA" id="ARBA00022692"/>
    </source>
</evidence>
<evidence type="ECO:0000256" key="1">
    <source>
        <dbReference type="ARBA" id="ARBA00004141"/>
    </source>
</evidence>
<name>A0A9P5YV27_9AGAR</name>
<dbReference type="EMBL" id="MU155382">
    <property type="protein sequence ID" value="KAF9474380.1"/>
    <property type="molecule type" value="Genomic_DNA"/>
</dbReference>
<evidence type="ECO:0000256" key="4">
    <source>
        <dbReference type="ARBA" id="ARBA00023136"/>
    </source>
</evidence>
<organism evidence="7 8">
    <name type="scientific">Pholiota conissans</name>
    <dbReference type="NCBI Taxonomy" id="109636"/>
    <lineage>
        <taxon>Eukaryota</taxon>
        <taxon>Fungi</taxon>
        <taxon>Dikarya</taxon>
        <taxon>Basidiomycota</taxon>
        <taxon>Agaricomycotina</taxon>
        <taxon>Agaricomycetes</taxon>
        <taxon>Agaricomycetidae</taxon>
        <taxon>Agaricales</taxon>
        <taxon>Agaricineae</taxon>
        <taxon>Strophariaceae</taxon>
        <taxon>Pholiota</taxon>
    </lineage>
</organism>
<dbReference type="InterPro" id="IPR051415">
    <property type="entry name" value="LAAT-1"/>
</dbReference>
<dbReference type="GO" id="GO:0016020">
    <property type="term" value="C:membrane"/>
    <property type="evidence" value="ECO:0007669"/>
    <property type="project" value="UniProtKB-SubCell"/>
</dbReference>
<keyword evidence="3 6" id="KW-1133">Transmembrane helix</keyword>
<dbReference type="OrthoDB" id="19344at2759"/>
<comment type="caution">
    <text evidence="7">The sequence shown here is derived from an EMBL/GenBank/DDBJ whole genome shotgun (WGS) entry which is preliminary data.</text>
</comment>
<evidence type="ECO:0000256" key="3">
    <source>
        <dbReference type="ARBA" id="ARBA00022989"/>
    </source>
</evidence>
<protein>
    <recommendedName>
        <fullName evidence="9">PQ loop repeat protein</fullName>
    </recommendedName>
</protein>
<feature type="transmembrane region" description="Helical" evidence="6">
    <location>
        <begin position="185"/>
        <end position="204"/>
    </location>
</feature>
<gene>
    <name evidence="7" type="ORF">BDN70DRAFT_915336</name>
</gene>
<keyword evidence="8" id="KW-1185">Reference proteome</keyword>
<evidence type="ECO:0000313" key="7">
    <source>
        <dbReference type="EMBL" id="KAF9474380.1"/>
    </source>
</evidence>
<dbReference type="AlphaFoldDB" id="A0A9P5YV27"/>
<feature type="transmembrane region" description="Helical" evidence="6">
    <location>
        <begin position="15"/>
        <end position="35"/>
    </location>
</feature>
<evidence type="ECO:0008006" key="9">
    <source>
        <dbReference type="Google" id="ProtNLM"/>
    </source>
</evidence>
<dbReference type="SMART" id="SM00679">
    <property type="entry name" value="CTNS"/>
    <property type="match status" value="2"/>
</dbReference>
<keyword evidence="4 6" id="KW-0472">Membrane</keyword>
<evidence type="ECO:0000313" key="8">
    <source>
        <dbReference type="Proteomes" id="UP000807469"/>
    </source>
</evidence>
<accession>A0A9P5YV27</accession>
<feature type="transmembrane region" description="Helical" evidence="6">
    <location>
        <begin position="147"/>
        <end position="170"/>
    </location>
</feature>
<dbReference type="InterPro" id="IPR006603">
    <property type="entry name" value="PQ-loop_rpt"/>
</dbReference>